<dbReference type="RefSeq" id="WP_036648012.1">
    <property type="nucleotide sequence ID" value="NZ_JQCR01000001.1"/>
</dbReference>
<gene>
    <name evidence="1" type="ORF">PWYN_02700</name>
</gene>
<dbReference type="OrthoDB" id="2600668at2"/>
<keyword evidence="2" id="KW-1185">Reference proteome</keyword>
<reference evidence="1 2" key="1">
    <citation type="submission" date="2014-08" db="EMBL/GenBank/DDBJ databases">
        <authorList>
            <person name="den Bakker H.C."/>
        </authorList>
    </citation>
    <scope>NUCLEOTIDE SEQUENCE [LARGE SCALE GENOMIC DNA]</scope>
    <source>
        <strain evidence="1 2">DSM 18334</strain>
    </source>
</reference>
<dbReference type="eggNOG" id="ENOG50305QS">
    <property type="taxonomic scope" value="Bacteria"/>
</dbReference>
<accession>A0A098MEU1</accession>
<dbReference type="EMBL" id="JQCR01000001">
    <property type="protein sequence ID" value="KGE21080.1"/>
    <property type="molecule type" value="Genomic_DNA"/>
</dbReference>
<dbReference type="Proteomes" id="UP000029734">
    <property type="component" value="Unassembled WGS sequence"/>
</dbReference>
<proteinExistence type="predicted"/>
<comment type="caution">
    <text evidence="1">The sequence shown here is derived from an EMBL/GenBank/DDBJ whole genome shotgun (WGS) entry which is preliminary data.</text>
</comment>
<organism evidence="1 2">
    <name type="scientific">Paenibacillus wynnii</name>
    <dbReference type="NCBI Taxonomy" id="268407"/>
    <lineage>
        <taxon>Bacteria</taxon>
        <taxon>Bacillati</taxon>
        <taxon>Bacillota</taxon>
        <taxon>Bacilli</taxon>
        <taxon>Bacillales</taxon>
        <taxon>Paenibacillaceae</taxon>
        <taxon>Paenibacillus</taxon>
    </lineage>
</organism>
<sequence length="137" mass="15639">MPVQQLRMGITAALVQYFPNVPVVVDGGTPQGAFFQPRLISAAYDRQREGRTIAIYRFGIRYKGGNPQEAEEMVDQLQEALERIVVDGYSFRGYRQIWTADEEGNDPLFTVEYMLHLQREQPEAVMMGHVMGGERLK</sequence>
<name>A0A098MEU1_9BACL</name>
<dbReference type="InterPro" id="IPR049254">
    <property type="entry name" value="Phage_tail_terminator"/>
</dbReference>
<dbReference type="AlphaFoldDB" id="A0A098MEU1"/>
<evidence type="ECO:0008006" key="3">
    <source>
        <dbReference type="Google" id="ProtNLM"/>
    </source>
</evidence>
<protein>
    <recommendedName>
        <fullName evidence="3">Tail terminator</fullName>
    </recommendedName>
</protein>
<dbReference type="STRING" id="268407.PWYN_02700"/>
<evidence type="ECO:0000313" key="1">
    <source>
        <dbReference type="EMBL" id="KGE21080.1"/>
    </source>
</evidence>
<dbReference type="Pfam" id="PF20765">
    <property type="entry name" value="Phage_tail_terminator_8"/>
    <property type="match status" value="1"/>
</dbReference>
<reference evidence="1 2" key="2">
    <citation type="submission" date="2014-10" db="EMBL/GenBank/DDBJ databases">
        <title>Comparative genomics of the Paenibacillus odorifer group.</title>
        <authorList>
            <person name="Tsai Y.-C."/>
            <person name="Martin N."/>
            <person name="Korlach J."/>
            <person name="Wiedmann M."/>
        </authorList>
    </citation>
    <scope>NUCLEOTIDE SEQUENCE [LARGE SCALE GENOMIC DNA]</scope>
    <source>
        <strain evidence="1 2">DSM 18334</strain>
    </source>
</reference>
<evidence type="ECO:0000313" key="2">
    <source>
        <dbReference type="Proteomes" id="UP000029734"/>
    </source>
</evidence>